<organism evidence="3 4">
    <name type="scientific">Racocetra fulgida</name>
    <dbReference type="NCBI Taxonomy" id="60492"/>
    <lineage>
        <taxon>Eukaryota</taxon>
        <taxon>Fungi</taxon>
        <taxon>Fungi incertae sedis</taxon>
        <taxon>Mucoromycota</taxon>
        <taxon>Glomeromycotina</taxon>
        <taxon>Glomeromycetes</taxon>
        <taxon>Diversisporales</taxon>
        <taxon>Gigasporaceae</taxon>
        <taxon>Racocetra</taxon>
    </lineage>
</organism>
<accession>A0A9N9A6W9</accession>
<evidence type="ECO:0000256" key="1">
    <source>
        <dbReference type="SAM" id="Phobius"/>
    </source>
</evidence>
<keyword evidence="1" id="KW-1133">Transmembrane helix</keyword>
<gene>
    <name evidence="3" type="ORF">RFULGI_LOCUS3242</name>
</gene>
<dbReference type="PROSITE" id="PS50132">
    <property type="entry name" value="RGS"/>
    <property type="match status" value="1"/>
</dbReference>
<dbReference type="SUPFAM" id="SSF48097">
    <property type="entry name" value="Regulator of G-protein signaling, RGS"/>
    <property type="match status" value="1"/>
</dbReference>
<dbReference type="InterPro" id="IPR016137">
    <property type="entry name" value="RGS"/>
</dbReference>
<proteinExistence type="predicted"/>
<protein>
    <submittedName>
        <fullName evidence="3">14877_t:CDS:1</fullName>
    </submittedName>
</protein>
<dbReference type="AlphaFoldDB" id="A0A9N9A6W9"/>
<sequence>MAKLRISLMPDSNNVPISPITPYNPIHERMENPAARLMRQLKKWRKNATDRWLANRILYPTIAIAFLLAFIFQLVSPDLSLNPLQTDCPIDAYGLRNELMATLIVGSFTFIMYGVWETSVPHLKPYFGSFMFPWITFMLSHTLSITIPVWNSYKSSFDISKLSIFHDKRISRSKKYDQFEKVLADPDLFKLYKACFCTELILFLEEYQFLKMLVAKCCTPSKKSLIPPPTPKLHLVDSNHILFTEETLLIKDTSILPPLSPSVYISTPCTKSIVESISAASWIPFPYELRYDYRTFYDTYLDPNSDLAINFSGSIVNNVKNMIDKGQFELSMYENAREETLTLLYVNTFEKFLGMFESEIRSKKIFDI</sequence>
<dbReference type="EMBL" id="CAJVPZ010002740">
    <property type="protein sequence ID" value="CAG8518608.1"/>
    <property type="molecule type" value="Genomic_DNA"/>
</dbReference>
<dbReference type="InterPro" id="IPR036305">
    <property type="entry name" value="RGS_sf"/>
</dbReference>
<keyword evidence="4" id="KW-1185">Reference proteome</keyword>
<dbReference type="Gene3D" id="1.10.167.10">
    <property type="entry name" value="Regulator of G-protein Signalling 4, domain 2"/>
    <property type="match status" value="1"/>
</dbReference>
<feature type="transmembrane region" description="Helical" evidence="1">
    <location>
        <begin position="53"/>
        <end position="75"/>
    </location>
</feature>
<name>A0A9N9A6W9_9GLOM</name>
<dbReference type="InterPro" id="IPR044926">
    <property type="entry name" value="RGS_subdomain_2"/>
</dbReference>
<feature type="transmembrane region" description="Helical" evidence="1">
    <location>
        <begin position="128"/>
        <end position="150"/>
    </location>
</feature>
<dbReference type="OrthoDB" id="196547at2759"/>
<comment type="caution">
    <text evidence="3">The sequence shown here is derived from an EMBL/GenBank/DDBJ whole genome shotgun (WGS) entry which is preliminary data.</text>
</comment>
<evidence type="ECO:0000313" key="3">
    <source>
        <dbReference type="EMBL" id="CAG8518608.1"/>
    </source>
</evidence>
<keyword evidence="1" id="KW-0812">Transmembrane</keyword>
<evidence type="ECO:0000313" key="4">
    <source>
        <dbReference type="Proteomes" id="UP000789396"/>
    </source>
</evidence>
<feature type="transmembrane region" description="Helical" evidence="1">
    <location>
        <begin position="99"/>
        <end position="116"/>
    </location>
</feature>
<evidence type="ECO:0000259" key="2">
    <source>
        <dbReference type="PROSITE" id="PS50132"/>
    </source>
</evidence>
<keyword evidence="1" id="KW-0472">Membrane</keyword>
<feature type="domain" description="RGS" evidence="2">
    <location>
        <begin position="294"/>
        <end position="353"/>
    </location>
</feature>
<dbReference type="Proteomes" id="UP000789396">
    <property type="component" value="Unassembled WGS sequence"/>
</dbReference>
<reference evidence="3" key="1">
    <citation type="submission" date="2021-06" db="EMBL/GenBank/DDBJ databases">
        <authorList>
            <person name="Kallberg Y."/>
            <person name="Tangrot J."/>
            <person name="Rosling A."/>
        </authorList>
    </citation>
    <scope>NUCLEOTIDE SEQUENCE</scope>
    <source>
        <strain evidence="3">IN212</strain>
    </source>
</reference>